<dbReference type="EMBL" id="MU825875">
    <property type="protein sequence ID" value="KAJ7386682.1"/>
    <property type="molecule type" value="Genomic_DNA"/>
</dbReference>
<feature type="compositionally biased region" description="Polar residues" evidence="1">
    <location>
        <begin position="25"/>
        <end position="52"/>
    </location>
</feature>
<dbReference type="AlphaFoldDB" id="A0A9X0D473"/>
<gene>
    <name evidence="2" type="ORF">OS493_006690</name>
</gene>
<comment type="caution">
    <text evidence="2">The sequence shown here is derived from an EMBL/GenBank/DDBJ whole genome shotgun (WGS) entry which is preliminary data.</text>
</comment>
<reference evidence="2" key="1">
    <citation type="submission" date="2023-01" db="EMBL/GenBank/DDBJ databases">
        <title>Genome assembly of the deep-sea coral Lophelia pertusa.</title>
        <authorList>
            <person name="Herrera S."/>
            <person name="Cordes E."/>
        </authorList>
    </citation>
    <scope>NUCLEOTIDE SEQUENCE</scope>
    <source>
        <strain evidence="2">USNM1676648</strain>
        <tissue evidence="2">Polyp</tissue>
    </source>
</reference>
<proteinExistence type="predicted"/>
<sequence>MSGEDSSKQGRWSTGSAFMDESKLPPQTSKTTSGSSIGNQPQGNAINSSGVPETTPPEENVGSVNLSLMRILYQTRGFSEKATNIVLQSWRQSSQKQYDAHIKKWLLFCTMLRDL</sequence>
<organism evidence="2 3">
    <name type="scientific">Desmophyllum pertusum</name>
    <dbReference type="NCBI Taxonomy" id="174260"/>
    <lineage>
        <taxon>Eukaryota</taxon>
        <taxon>Metazoa</taxon>
        <taxon>Cnidaria</taxon>
        <taxon>Anthozoa</taxon>
        <taxon>Hexacorallia</taxon>
        <taxon>Scleractinia</taxon>
        <taxon>Caryophylliina</taxon>
        <taxon>Caryophylliidae</taxon>
        <taxon>Desmophyllum</taxon>
    </lineage>
</organism>
<name>A0A9X0D473_9CNID</name>
<protein>
    <submittedName>
        <fullName evidence="2">Uncharacterized protein</fullName>
    </submittedName>
</protein>
<accession>A0A9X0D473</accession>
<dbReference type="Proteomes" id="UP001163046">
    <property type="component" value="Unassembled WGS sequence"/>
</dbReference>
<evidence type="ECO:0000313" key="3">
    <source>
        <dbReference type="Proteomes" id="UP001163046"/>
    </source>
</evidence>
<keyword evidence="3" id="KW-1185">Reference proteome</keyword>
<feature type="region of interest" description="Disordered" evidence="1">
    <location>
        <begin position="1"/>
        <end position="62"/>
    </location>
</feature>
<evidence type="ECO:0000256" key="1">
    <source>
        <dbReference type="SAM" id="MobiDB-lite"/>
    </source>
</evidence>
<evidence type="ECO:0000313" key="2">
    <source>
        <dbReference type="EMBL" id="KAJ7386682.1"/>
    </source>
</evidence>
<dbReference type="OrthoDB" id="5986938at2759"/>